<comment type="caution">
    <text evidence="1">The sequence shown here is derived from an EMBL/GenBank/DDBJ whole genome shotgun (WGS) entry which is preliminary data.</text>
</comment>
<evidence type="ECO:0000313" key="2">
    <source>
        <dbReference type="Proteomes" id="UP000486601"/>
    </source>
</evidence>
<evidence type="ECO:0008006" key="3">
    <source>
        <dbReference type="Google" id="ProtNLM"/>
    </source>
</evidence>
<name>A0A7X5SX51_CLOSG</name>
<proteinExistence type="predicted"/>
<sequence>MILSERDWNFLKDLYFVKILNTKRICRLYNSQKYCYVRLKLLKDNNYIKILYKLPNKENVFTLDKEGYKILGYKPIKINASPQKLLALADFYFYEKRLDPFIKFDNKYYFSYGNRKYILKIDILLKTNTWIFVIIDNEHLEEQLKKIELYYKSKQYRNLFDNFPAIVVVSSNIEKIIKNKLSNFQLLDYEKVKKWNYSYNTKKSNKYYI</sequence>
<reference evidence="1 2" key="1">
    <citation type="submission" date="2019-04" db="EMBL/GenBank/DDBJ databases">
        <title>Genome sequencing of Clostridium botulinum Groups I-IV and Clostridium butyricum.</title>
        <authorList>
            <person name="Brunt J."/>
            <person name="Van Vliet A.H.M."/>
            <person name="Stringer S.C."/>
            <person name="Carter A.T."/>
            <person name="Peck M.W."/>
        </authorList>
    </citation>
    <scope>NUCLEOTIDE SEQUENCE [LARGE SCALE GENOMIC DNA]</scope>
    <source>
        <strain evidence="1 2">IFR 18/108</strain>
    </source>
</reference>
<accession>A0A7X5SX51</accession>
<protein>
    <recommendedName>
        <fullName evidence="3">Replication-relaxation</fullName>
    </recommendedName>
</protein>
<organism evidence="1 2">
    <name type="scientific">Clostridium sporogenes</name>
    <dbReference type="NCBI Taxonomy" id="1509"/>
    <lineage>
        <taxon>Bacteria</taxon>
        <taxon>Bacillati</taxon>
        <taxon>Bacillota</taxon>
        <taxon>Clostridia</taxon>
        <taxon>Eubacteriales</taxon>
        <taxon>Clostridiaceae</taxon>
        <taxon>Clostridium</taxon>
    </lineage>
</organism>
<gene>
    <name evidence="1" type="ORF">FDF70_02770</name>
</gene>
<dbReference type="EMBL" id="SXCS01000001">
    <property type="protein sequence ID" value="NFR60439.1"/>
    <property type="molecule type" value="Genomic_DNA"/>
</dbReference>
<dbReference type="RefSeq" id="WP_040108636.1">
    <property type="nucleotide sequence ID" value="NZ_JAIQUU010000008.1"/>
</dbReference>
<dbReference type="Proteomes" id="UP000486601">
    <property type="component" value="Unassembled WGS sequence"/>
</dbReference>
<evidence type="ECO:0000313" key="1">
    <source>
        <dbReference type="EMBL" id="NFR60439.1"/>
    </source>
</evidence>
<dbReference type="AlphaFoldDB" id="A0A7X5SX51"/>